<accession>A0A4C1U6T4</accession>
<comment type="caution">
    <text evidence="1">The sequence shown here is derived from an EMBL/GenBank/DDBJ whole genome shotgun (WGS) entry which is preliminary data.</text>
</comment>
<keyword evidence="2" id="KW-1185">Reference proteome</keyword>
<evidence type="ECO:0000313" key="2">
    <source>
        <dbReference type="Proteomes" id="UP000299102"/>
    </source>
</evidence>
<organism evidence="1 2">
    <name type="scientific">Eumeta variegata</name>
    <name type="common">Bagworm moth</name>
    <name type="synonym">Eumeta japonica</name>
    <dbReference type="NCBI Taxonomy" id="151549"/>
    <lineage>
        <taxon>Eukaryota</taxon>
        <taxon>Metazoa</taxon>
        <taxon>Ecdysozoa</taxon>
        <taxon>Arthropoda</taxon>
        <taxon>Hexapoda</taxon>
        <taxon>Insecta</taxon>
        <taxon>Pterygota</taxon>
        <taxon>Neoptera</taxon>
        <taxon>Endopterygota</taxon>
        <taxon>Lepidoptera</taxon>
        <taxon>Glossata</taxon>
        <taxon>Ditrysia</taxon>
        <taxon>Tineoidea</taxon>
        <taxon>Psychidae</taxon>
        <taxon>Oiketicinae</taxon>
        <taxon>Eumeta</taxon>
    </lineage>
</organism>
<proteinExistence type="predicted"/>
<dbReference type="Proteomes" id="UP000299102">
    <property type="component" value="Unassembled WGS sequence"/>
</dbReference>
<evidence type="ECO:0000313" key="1">
    <source>
        <dbReference type="EMBL" id="GBP22103.1"/>
    </source>
</evidence>
<sequence length="93" mass="10475">MDIPKEKVSCEVAISFYLKRTKNSDAWIDIVSGIEKFVYPKLRWSRMTFAQTAEARGLPLHQDNEPVQTAATTVYFLASTGVQILLHPPHSLA</sequence>
<reference evidence="1 2" key="1">
    <citation type="journal article" date="2019" name="Commun. Biol.">
        <title>The bagworm genome reveals a unique fibroin gene that provides high tensile strength.</title>
        <authorList>
            <person name="Kono N."/>
            <person name="Nakamura H."/>
            <person name="Ohtoshi R."/>
            <person name="Tomita M."/>
            <person name="Numata K."/>
            <person name="Arakawa K."/>
        </authorList>
    </citation>
    <scope>NUCLEOTIDE SEQUENCE [LARGE SCALE GENOMIC DNA]</scope>
</reference>
<dbReference type="AlphaFoldDB" id="A0A4C1U6T4"/>
<dbReference type="InterPro" id="IPR036397">
    <property type="entry name" value="RNaseH_sf"/>
</dbReference>
<gene>
    <name evidence="1" type="ORF">EVAR_94143_1</name>
</gene>
<name>A0A4C1U6T4_EUMVA</name>
<dbReference type="EMBL" id="BGZK01000136">
    <property type="protein sequence ID" value="GBP22103.1"/>
    <property type="molecule type" value="Genomic_DNA"/>
</dbReference>
<dbReference type="GO" id="GO:0003676">
    <property type="term" value="F:nucleic acid binding"/>
    <property type="evidence" value="ECO:0007669"/>
    <property type="project" value="InterPro"/>
</dbReference>
<dbReference type="Gene3D" id="3.30.420.10">
    <property type="entry name" value="Ribonuclease H-like superfamily/Ribonuclease H"/>
    <property type="match status" value="1"/>
</dbReference>
<protein>
    <submittedName>
        <fullName evidence="1">Uncharacterized protein</fullName>
    </submittedName>
</protein>